<evidence type="ECO:0000313" key="9">
    <source>
        <dbReference type="Proteomes" id="UP000052023"/>
    </source>
</evidence>
<proteinExistence type="inferred from homology"/>
<dbReference type="PROSITE" id="PS00211">
    <property type="entry name" value="ABC_TRANSPORTER_1"/>
    <property type="match status" value="1"/>
</dbReference>
<dbReference type="RefSeq" id="WP_057844114.1">
    <property type="nucleotide sequence ID" value="NZ_LLYA01000153.1"/>
</dbReference>
<name>A0A0R3N3R5_9BRAD</name>
<dbReference type="InterPro" id="IPR027417">
    <property type="entry name" value="P-loop_NTPase"/>
</dbReference>
<evidence type="ECO:0000256" key="2">
    <source>
        <dbReference type="ARBA" id="ARBA00022448"/>
    </source>
</evidence>
<dbReference type="OrthoDB" id="9775250at2"/>
<reference evidence="8 9" key="1">
    <citation type="submission" date="2014-03" db="EMBL/GenBank/DDBJ databases">
        <title>Bradyrhizobium valentinum sp. nov., isolated from effective nodules of Lupinus mariae-josephae, a lupine endemic of basic-lime soils in Eastern Spain.</title>
        <authorList>
            <person name="Duran D."/>
            <person name="Rey L."/>
            <person name="Navarro A."/>
            <person name="Busquets A."/>
            <person name="Imperial J."/>
            <person name="Ruiz-Argueso T."/>
        </authorList>
    </citation>
    <scope>NUCLEOTIDE SEQUENCE [LARGE SCALE GENOMIC DNA]</scope>
    <source>
        <strain evidence="8 9">Ro19</strain>
    </source>
</reference>
<evidence type="ECO:0000313" key="8">
    <source>
        <dbReference type="EMBL" id="KRR24621.1"/>
    </source>
</evidence>
<dbReference type="Proteomes" id="UP000052023">
    <property type="component" value="Unassembled WGS sequence"/>
</dbReference>
<dbReference type="SMART" id="SM00382">
    <property type="entry name" value="AAA"/>
    <property type="match status" value="1"/>
</dbReference>
<dbReference type="InterPro" id="IPR003439">
    <property type="entry name" value="ABC_transporter-like_ATP-bd"/>
</dbReference>
<feature type="domain" description="ABC transporter" evidence="7">
    <location>
        <begin position="3"/>
        <end position="232"/>
    </location>
</feature>
<dbReference type="Gene3D" id="3.40.50.300">
    <property type="entry name" value="P-loop containing nucleotide triphosphate hydrolases"/>
    <property type="match status" value="1"/>
</dbReference>
<dbReference type="Pfam" id="PF00005">
    <property type="entry name" value="ABC_tran"/>
    <property type="match status" value="1"/>
</dbReference>
<evidence type="ECO:0000256" key="3">
    <source>
        <dbReference type="ARBA" id="ARBA00022741"/>
    </source>
</evidence>
<sequence>MILQVEAVDTFYGETQALFGASLSVERGKVFALLGPNGAGKTTMLRSILGLTRPRRGAVRFDGREVTHSPTHEIARGGIGWVPDDRRLCPTLSVARNLGIAQKRTKFRSWTVKEACEIFSPLEYLMERECENLSGGEMQMVAIARALVGSPGLILFDEPSQGLAPKIVGDVLATIRRLRNEGVASLVVEQNAEIALSVADQAAVIDRGRIAWSGEAATLRDDRGLRQRLLGVH</sequence>
<keyword evidence="2" id="KW-0813">Transport</keyword>
<dbReference type="GO" id="GO:0015807">
    <property type="term" value="P:L-amino acid transport"/>
    <property type="evidence" value="ECO:0007669"/>
    <property type="project" value="TreeGrafter"/>
</dbReference>
<dbReference type="GO" id="GO:0005524">
    <property type="term" value="F:ATP binding"/>
    <property type="evidence" value="ECO:0007669"/>
    <property type="project" value="UniProtKB-KW"/>
</dbReference>
<dbReference type="PANTHER" id="PTHR43820:SF2">
    <property type="entry name" value="ABC TRANSPORTER ATP-BINDING PROTEIN"/>
    <property type="match status" value="1"/>
</dbReference>
<comment type="function">
    <text evidence="6">Involved in beta-(1--&gt;2)glucan export. Transmembrane domains (TMD) form a pore in the inner membrane and the ATP-binding domain (NBD) is responsible for energy generation.</text>
</comment>
<keyword evidence="3" id="KW-0547">Nucleotide-binding</keyword>
<accession>A0A0R3N3R5</accession>
<keyword evidence="4 8" id="KW-0067">ATP-binding</keyword>
<dbReference type="PROSITE" id="PS50893">
    <property type="entry name" value="ABC_TRANSPORTER_2"/>
    <property type="match status" value="1"/>
</dbReference>
<protein>
    <submittedName>
        <fullName evidence="8">ABC transporter ATP-binding protein</fullName>
    </submittedName>
</protein>
<evidence type="ECO:0000256" key="4">
    <source>
        <dbReference type="ARBA" id="ARBA00022840"/>
    </source>
</evidence>
<dbReference type="EMBL" id="LLYA01000153">
    <property type="protein sequence ID" value="KRR24621.1"/>
    <property type="molecule type" value="Genomic_DNA"/>
</dbReference>
<dbReference type="SUPFAM" id="SSF52540">
    <property type="entry name" value="P-loop containing nucleoside triphosphate hydrolases"/>
    <property type="match status" value="1"/>
</dbReference>
<organism evidence="8 9">
    <name type="scientific">Bradyrhizobium retamae</name>
    <dbReference type="NCBI Taxonomy" id="1300035"/>
    <lineage>
        <taxon>Bacteria</taxon>
        <taxon>Pseudomonadati</taxon>
        <taxon>Pseudomonadota</taxon>
        <taxon>Alphaproteobacteria</taxon>
        <taxon>Hyphomicrobiales</taxon>
        <taxon>Nitrobacteraceae</taxon>
        <taxon>Bradyrhizobium</taxon>
    </lineage>
</organism>
<comment type="similarity">
    <text evidence="1">Belongs to the ABC transporter superfamily.</text>
</comment>
<keyword evidence="5" id="KW-0029">Amino-acid transport</keyword>
<dbReference type="PANTHER" id="PTHR43820">
    <property type="entry name" value="HIGH-AFFINITY BRANCHED-CHAIN AMINO ACID TRANSPORT ATP-BINDING PROTEIN LIVF"/>
    <property type="match status" value="1"/>
</dbReference>
<evidence type="ECO:0000256" key="5">
    <source>
        <dbReference type="ARBA" id="ARBA00022970"/>
    </source>
</evidence>
<keyword evidence="9" id="KW-1185">Reference proteome</keyword>
<evidence type="ECO:0000256" key="6">
    <source>
        <dbReference type="ARBA" id="ARBA00024722"/>
    </source>
</evidence>
<evidence type="ECO:0000256" key="1">
    <source>
        <dbReference type="ARBA" id="ARBA00005417"/>
    </source>
</evidence>
<evidence type="ECO:0000259" key="7">
    <source>
        <dbReference type="PROSITE" id="PS50893"/>
    </source>
</evidence>
<comment type="caution">
    <text evidence="8">The sequence shown here is derived from an EMBL/GenBank/DDBJ whole genome shotgun (WGS) entry which is preliminary data.</text>
</comment>
<dbReference type="GO" id="GO:0015658">
    <property type="term" value="F:branched-chain amino acid transmembrane transporter activity"/>
    <property type="evidence" value="ECO:0007669"/>
    <property type="project" value="TreeGrafter"/>
</dbReference>
<gene>
    <name evidence="8" type="ORF">CQ13_24725</name>
</gene>
<dbReference type="InterPro" id="IPR017871">
    <property type="entry name" value="ABC_transporter-like_CS"/>
</dbReference>
<dbReference type="CDD" id="cd03224">
    <property type="entry name" value="ABC_TM1139_LivF_branched"/>
    <property type="match status" value="1"/>
</dbReference>
<dbReference type="GO" id="GO:0016887">
    <property type="term" value="F:ATP hydrolysis activity"/>
    <property type="evidence" value="ECO:0007669"/>
    <property type="project" value="InterPro"/>
</dbReference>
<dbReference type="InterPro" id="IPR003593">
    <property type="entry name" value="AAA+_ATPase"/>
</dbReference>
<dbReference type="InterPro" id="IPR052156">
    <property type="entry name" value="BCAA_Transport_ATP-bd_LivF"/>
</dbReference>
<dbReference type="AlphaFoldDB" id="A0A0R3N3R5"/>